<reference evidence="2" key="3">
    <citation type="submission" date="2023-02" db="EMBL/GenBank/DDBJ databases">
        <title>Proposal of a novel subspecies: Alicyclobacillus hesperidum subspecies aegle.</title>
        <authorList>
            <person name="Goto K."/>
            <person name="Fujii T."/>
            <person name="Yasui K."/>
            <person name="Mochida K."/>
            <person name="Kato-Tanaka Y."/>
            <person name="Morohoshi S."/>
            <person name="An S.Y."/>
            <person name="Kasai H."/>
            <person name="Yokota A."/>
        </authorList>
    </citation>
    <scope>NUCLEOTIDE SEQUENCE</scope>
    <source>
        <strain evidence="2">DSM 12766</strain>
    </source>
</reference>
<evidence type="ECO:0000313" key="3">
    <source>
        <dbReference type="EMBL" id="SDW79397.1"/>
    </source>
</evidence>
<dbReference type="Proteomes" id="UP001157137">
    <property type="component" value="Unassembled WGS sequence"/>
</dbReference>
<accession>A0A1H2WFT7</accession>
<evidence type="ECO:0000313" key="2">
    <source>
        <dbReference type="EMBL" id="GLV13059.1"/>
    </source>
</evidence>
<keyword evidence="1" id="KW-0175">Coiled coil</keyword>
<gene>
    <name evidence="2" type="ORF">Heshes_07430</name>
    <name evidence="3" type="ORF">SAMN04489725_1158</name>
</gene>
<name>A0A1H2WFT7_9BACL</name>
<dbReference type="STRING" id="89784.SAMN04489725_1158"/>
<dbReference type="RefSeq" id="WP_244885185.1">
    <property type="nucleotide sequence ID" value="NZ_BSRA01000003.1"/>
</dbReference>
<evidence type="ECO:0000313" key="4">
    <source>
        <dbReference type="Proteomes" id="UP000182589"/>
    </source>
</evidence>
<feature type="coiled-coil region" evidence="1">
    <location>
        <begin position="81"/>
        <end position="108"/>
    </location>
</feature>
<dbReference type="Proteomes" id="UP000182589">
    <property type="component" value="Unassembled WGS sequence"/>
</dbReference>
<dbReference type="EMBL" id="FNOJ01000015">
    <property type="protein sequence ID" value="SDW79397.1"/>
    <property type="molecule type" value="Genomic_DNA"/>
</dbReference>
<dbReference type="AlphaFoldDB" id="A0A1H2WFT7"/>
<proteinExistence type="predicted"/>
<evidence type="ECO:0000256" key="1">
    <source>
        <dbReference type="SAM" id="Coils"/>
    </source>
</evidence>
<organism evidence="3 4">
    <name type="scientific">Alicyclobacillus hesperidum</name>
    <dbReference type="NCBI Taxonomy" id="89784"/>
    <lineage>
        <taxon>Bacteria</taxon>
        <taxon>Bacillati</taxon>
        <taxon>Bacillota</taxon>
        <taxon>Bacilli</taxon>
        <taxon>Bacillales</taxon>
        <taxon>Alicyclobacillaceae</taxon>
        <taxon>Alicyclobacillus</taxon>
    </lineage>
</organism>
<sequence>MLEDSFKKVLDLGVGLMSYSRERLSEAAKQWAEEKRMTPQQTRDFVHEMIERGEQGRIELQNAVQDNVQKALTKLGVREDQEGIRAELASLRQLLERLDNRVQQLEAKLSGNGVADTASAADKLEQVD</sequence>
<reference evidence="4" key="1">
    <citation type="submission" date="2016-10" db="EMBL/GenBank/DDBJ databases">
        <authorList>
            <person name="Varghese N."/>
        </authorList>
    </citation>
    <scope>NUCLEOTIDE SEQUENCE [LARGE SCALE GENOMIC DNA]</scope>
    <source>
        <strain evidence="4">DSM 12489</strain>
    </source>
</reference>
<dbReference type="EMBL" id="BSRA01000003">
    <property type="protein sequence ID" value="GLV13059.1"/>
    <property type="molecule type" value="Genomic_DNA"/>
</dbReference>
<protein>
    <submittedName>
        <fullName evidence="3">Polyhydroxyalkanoate synthesis regulator phasin</fullName>
    </submittedName>
</protein>
<keyword evidence="4" id="KW-1185">Reference proteome</keyword>
<reference evidence="3" key="2">
    <citation type="submission" date="2016-10" db="EMBL/GenBank/DDBJ databases">
        <authorList>
            <person name="de Groot N.N."/>
        </authorList>
    </citation>
    <scope>NUCLEOTIDE SEQUENCE [LARGE SCALE GENOMIC DNA]</scope>
    <source>
        <strain evidence="3">DSM 12489</strain>
    </source>
</reference>